<dbReference type="EMBL" id="CP017755">
    <property type="protein sequence ID" value="AOZ08574.1"/>
    <property type="molecule type" value="Genomic_DNA"/>
</dbReference>
<evidence type="ECO:0000256" key="1">
    <source>
        <dbReference type="ARBA" id="ARBA00006484"/>
    </source>
</evidence>
<evidence type="ECO:0000256" key="2">
    <source>
        <dbReference type="ARBA" id="ARBA00023002"/>
    </source>
</evidence>
<dbReference type="RefSeq" id="WP_071039305.1">
    <property type="nucleotide sequence ID" value="NZ_CP017755.1"/>
</dbReference>
<gene>
    <name evidence="3" type="ORF">BKK80_21760</name>
</gene>
<organism evidence="3 4">
    <name type="scientific">Cupriavidus malaysiensis</name>
    <dbReference type="NCBI Taxonomy" id="367825"/>
    <lineage>
        <taxon>Bacteria</taxon>
        <taxon>Pseudomonadati</taxon>
        <taxon>Pseudomonadota</taxon>
        <taxon>Betaproteobacteria</taxon>
        <taxon>Burkholderiales</taxon>
        <taxon>Burkholderiaceae</taxon>
        <taxon>Cupriavidus</taxon>
    </lineage>
</organism>
<comment type="similarity">
    <text evidence="1">Belongs to the short-chain dehydrogenases/reductases (SDR) family.</text>
</comment>
<keyword evidence="4" id="KW-1185">Reference proteome</keyword>
<evidence type="ECO:0000313" key="4">
    <source>
        <dbReference type="Proteomes" id="UP000177515"/>
    </source>
</evidence>
<dbReference type="PRINTS" id="PR00081">
    <property type="entry name" value="GDHRDH"/>
</dbReference>
<dbReference type="PRINTS" id="PR00080">
    <property type="entry name" value="SDRFAMILY"/>
</dbReference>
<dbReference type="PANTHER" id="PTHR24321:SF8">
    <property type="entry name" value="ESTRADIOL 17-BETA-DEHYDROGENASE 8-RELATED"/>
    <property type="match status" value="1"/>
</dbReference>
<accession>A0ABN4TQ76</accession>
<dbReference type="PROSITE" id="PS00061">
    <property type="entry name" value="ADH_SHORT"/>
    <property type="match status" value="1"/>
</dbReference>
<dbReference type="InterPro" id="IPR036291">
    <property type="entry name" value="NAD(P)-bd_dom_sf"/>
</dbReference>
<dbReference type="Gene3D" id="3.40.50.720">
    <property type="entry name" value="NAD(P)-binding Rossmann-like Domain"/>
    <property type="match status" value="1"/>
</dbReference>
<protein>
    <submittedName>
        <fullName evidence="3">Short chain dehydrogenase</fullName>
    </submittedName>
</protein>
<dbReference type="SUPFAM" id="SSF51735">
    <property type="entry name" value="NAD(P)-binding Rossmann-fold domains"/>
    <property type="match status" value="1"/>
</dbReference>
<dbReference type="Pfam" id="PF13561">
    <property type="entry name" value="adh_short_C2"/>
    <property type="match status" value="1"/>
</dbReference>
<reference evidence="3 4" key="1">
    <citation type="submission" date="2016-10" db="EMBL/GenBank/DDBJ databases">
        <title>Complete genome sequences of three Cupriavidus strains isolated from various Malaysian environments.</title>
        <authorList>
            <person name="Abdullah A.A.-A."/>
            <person name="Shafie N.A.H."/>
            <person name="Lau N.S."/>
        </authorList>
    </citation>
    <scope>NUCLEOTIDE SEQUENCE [LARGE SCALE GENOMIC DNA]</scope>
    <source>
        <strain evidence="3 4">USMAA1020</strain>
    </source>
</reference>
<evidence type="ECO:0000313" key="3">
    <source>
        <dbReference type="EMBL" id="AOZ08574.1"/>
    </source>
</evidence>
<keyword evidence="2" id="KW-0560">Oxidoreductase</keyword>
<name>A0ABN4TQ76_9BURK</name>
<dbReference type="Proteomes" id="UP000177515">
    <property type="component" value="Chromosome 2"/>
</dbReference>
<dbReference type="CDD" id="cd05233">
    <property type="entry name" value="SDR_c"/>
    <property type="match status" value="1"/>
</dbReference>
<dbReference type="InterPro" id="IPR002347">
    <property type="entry name" value="SDR_fam"/>
</dbReference>
<proteinExistence type="inferred from homology"/>
<dbReference type="InterPro" id="IPR020904">
    <property type="entry name" value="Sc_DH/Rdtase_CS"/>
</dbReference>
<dbReference type="NCBIfam" id="NF005559">
    <property type="entry name" value="PRK07231.1"/>
    <property type="match status" value="1"/>
</dbReference>
<dbReference type="PANTHER" id="PTHR24321">
    <property type="entry name" value="DEHYDROGENASES, SHORT CHAIN"/>
    <property type="match status" value="1"/>
</dbReference>
<sequence length="253" mass="25814">MAGTLQSRVVVVTGAGAGIGAAAAQTMAREGARVVVSDIDAAAAEDTAHRIAQAGGEAVAMGVDVSRPEQIDALLELALRHYGRLDGAFNNAGIPGPGVPLAQHDEAHFDALLAVNLKAVWYGMKRQIEIMLPGGGGAIVNTASVGGLVGKPGLSVYCATKHAVLGLTKTAALEYGSRGIRVNAVCPGVVRTRMVDMVIAAQPETESTWGTLQPIGRFGTPEEIGEAVAWLMSPRASLVHGHALVADGGLTAA</sequence>